<dbReference type="PANTHER" id="PTHR21299">
    <property type="entry name" value="CYTIDYLATE KINASE/PANTOATE-BETA-ALANINE LIGASE"/>
    <property type="match status" value="1"/>
</dbReference>
<comment type="pathway">
    <text evidence="1 8">Cofactor biosynthesis; (R)-pantothenate biosynthesis; (R)-pantothenate from (R)-pantoate and beta-alanine: step 1/1.</text>
</comment>
<comment type="similarity">
    <text evidence="2 8">Belongs to the pantothenate synthetase family.</text>
</comment>
<dbReference type="GO" id="GO:0015940">
    <property type="term" value="P:pantothenate biosynthetic process"/>
    <property type="evidence" value="ECO:0007669"/>
    <property type="project" value="UniProtKB-UniRule"/>
</dbReference>
<accession>A0A255YHT4</accession>
<evidence type="ECO:0000313" key="9">
    <source>
        <dbReference type="EMBL" id="OYQ28738.1"/>
    </source>
</evidence>
<feature type="binding site" evidence="8">
    <location>
        <begin position="188"/>
        <end position="191"/>
    </location>
    <ligand>
        <name>ATP</name>
        <dbReference type="ChEBI" id="CHEBI:30616"/>
    </ligand>
</feature>
<dbReference type="CDD" id="cd00560">
    <property type="entry name" value="PanC"/>
    <property type="match status" value="1"/>
</dbReference>
<dbReference type="Pfam" id="PF02569">
    <property type="entry name" value="Pantoate_ligase"/>
    <property type="match status" value="1"/>
</dbReference>
<feature type="active site" description="Proton donor" evidence="8">
    <location>
        <position position="41"/>
    </location>
</feature>
<dbReference type="UniPathway" id="UPA00028">
    <property type="reaction ID" value="UER00005"/>
</dbReference>
<dbReference type="EC" id="6.3.2.1" evidence="8"/>
<comment type="miscellaneous">
    <text evidence="8">The reaction proceeds by a bi uni uni bi ping pong mechanism.</text>
</comment>
<reference evidence="9 10" key="1">
    <citation type="submission" date="2017-07" db="EMBL/GenBank/DDBJ databases">
        <title>Sandarakinorhabdus cyanobacteriorum sp. nov., a novel bacterium isolated from cyanobacterial aggregates in a eutrophic lake.</title>
        <authorList>
            <person name="Cai H."/>
        </authorList>
    </citation>
    <scope>NUCLEOTIDE SEQUENCE [LARGE SCALE GENOMIC DNA]</scope>
    <source>
        <strain evidence="9 10">TH057</strain>
    </source>
</reference>
<dbReference type="GO" id="GO:0005829">
    <property type="term" value="C:cytosol"/>
    <property type="evidence" value="ECO:0007669"/>
    <property type="project" value="TreeGrafter"/>
</dbReference>
<feature type="binding site" evidence="8">
    <location>
        <position position="180"/>
    </location>
    <ligand>
        <name>ATP</name>
        <dbReference type="ChEBI" id="CHEBI:30616"/>
    </ligand>
</feature>
<dbReference type="Gene3D" id="3.30.1300.10">
    <property type="entry name" value="Pantoate-beta-alanine ligase, C-terminal domain"/>
    <property type="match status" value="1"/>
</dbReference>
<evidence type="ECO:0000256" key="3">
    <source>
        <dbReference type="ARBA" id="ARBA00022598"/>
    </source>
</evidence>
<evidence type="ECO:0000256" key="5">
    <source>
        <dbReference type="ARBA" id="ARBA00022741"/>
    </source>
</evidence>
<evidence type="ECO:0000256" key="6">
    <source>
        <dbReference type="ARBA" id="ARBA00022840"/>
    </source>
</evidence>
<dbReference type="SUPFAM" id="SSF52374">
    <property type="entry name" value="Nucleotidylyl transferase"/>
    <property type="match status" value="1"/>
</dbReference>
<keyword evidence="4 8" id="KW-0566">Pantothenate biosynthesis</keyword>
<keyword evidence="6 8" id="KW-0067">ATP-binding</keyword>
<feature type="binding site" evidence="8">
    <location>
        <begin position="151"/>
        <end position="154"/>
    </location>
    <ligand>
        <name>ATP</name>
        <dbReference type="ChEBI" id="CHEBI:30616"/>
    </ligand>
</feature>
<dbReference type="RefSeq" id="WP_094473677.1">
    <property type="nucleotide sequence ID" value="NZ_NOXT01000108.1"/>
</dbReference>
<comment type="caution">
    <text evidence="9">The sequence shown here is derived from an EMBL/GenBank/DDBJ whole genome shotgun (WGS) entry which is preliminary data.</text>
</comment>
<dbReference type="InterPro" id="IPR014729">
    <property type="entry name" value="Rossmann-like_a/b/a_fold"/>
</dbReference>
<comment type="catalytic activity">
    <reaction evidence="7 8">
        <text>(R)-pantoate + beta-alanine + ATP = (R)-pantothenate + AMP + diphosphate + H(+)</text>
        <dbReference type="Rhea" id="RHEA:10912"/>
        <dbReference type="ChEBI" id="CHEBI:15378"/>
        <dbReference type="ChEBI" id="CHEBI:15980"/>
        <dbReference type="ChEBI" id="CHEBI:29032"/>
        <dbReference type="ChEBI" id="CHEBI:30616"/>
        <dbReference type="ChEBI" id="CHEBI:33019"/>
        <dbReference type="ChEBI" id="CHEBI:57966"/>
        <dbReference type="ChEBI" id="CHEBI:456215"/>
        <dbReference type="EC" id="6.3.2.1"/>
    </reaction>
</comment>
<dbReference type="InterPro" id="IPR003721">
    <property type="entry name" value="Pantoate_ligase"/>
</dbReference>
<gene>
    <name evidence="8" type="primary">panC</name>
    <name evidence="9" type="ORF">CHU93_08560</name>
</gene>
<keyword evidence="8" id="KW-0963">Cytoplasm</keyword>
<dbReference type="AlphaFoldDB" id="A0A255YHT4"/>
<keyword evidence="10" id="KW-1185">Reference proteome</keyword>
<dbReference type="Proteomes" id="UP000216991">
    <property type="component" value="Unassembled WGS sequence"/>
</dbReference>
<keyword evidence="5 8" id="KW-0547">Nucleotide-binding</keyword>
<evidence type="ECO:0000256" key="2">
    <source>
        <dbReference type="ARBA" id="ARBA00009256"/>
    </source>
</evidence>
<feature type="binding site" evidence="8">
    <location>
        <position position="65"/>
    </location>
    <ligand>
        <name>(R)-pantoate</name>
        <dbReference type="ChEBI" id="CHEBI:15980"/>
    </ligand>
</feature>
<evidence type="ECO:0000256" key="8">
    <source>
        <dbReference type="HAMAP-Rule" id="MF_00158"/>
    </source>
</evidence>
<comment type="subunit">
    <text evidence="8">Homodimer.</text>
</comment>
<organism evidence="9 10">
    <name type="scientific">Sandarakinorhabdus cyanobacteriorum</name>
    <dbReference type="NCBI Taxonomy" id="1981098"/>
    <lineage>
        <taxon>Bacteria</taxon>
        <taxon>Pseudomonadati</taxon>
        <taxon>Pseudomonadota</taxon>
        <taxon>Alphaproteobacteria</taxon>
        <taxon>Sphingomonadales</taxon>
        <taxon>Sphingosinicellaceae</taxon>
        <taxon>Sandarakinorhabdus</taxon>
    </lineage>
</organism>
<dbReference type="PANTHER" id="PTHR21299:SF1">
    <property type="entry name" value="PANTOATE--BETA-ALANINE LIGASE"/>
    <property type="match status" value="1"/>
</dbReference>
<dbReference type="GO" id="GO:0004592">
    <property type="term" value="F:pantoate-beta-alanine ligase activity"/>
    <property type="evidence" value="ECO:0007669"/>
    <property type="project" value="UniProtKB-UniRule"/>
</dbReference>
<dbReference type="OrthoDB" id="9773087at2"/>
<name>A0A255YHT4_9SPHN</name>
<evidence type="ECO:0000256" key="1">
    <source>
        <dbReference type="ARBA" id="ARBA00004990"/>
    </source>
</evidence>
<proteinExistence type="inferred from homology"/>
<evidence type="ECO:0000313" key="10">
    <source>
        <dbReference type="Proteomes" id="UP000216991"/>
    </source>
</evidence>
<comment type="function">
    <text evidence="8">Catalyzes the condensation of pantoate with beta-alanine in an ATP-dependent reaction via a pantoyl-adenylate intermediate.</text>
</comment>
<dbReference type="HAMAP" id="MF_00158">
    <property type="entry name" value="PanC"/>
    <property type="match status" value="1"/>
</dbReference>
<feature type="binding site" evidence="8">
    <location>
        <begin position="34"/>
        <end position="41"/>
    </location>
    <ligand>
        <name>ATP</name>
        <dbReference type="ChEBI" id="CHEBI:30616"/>
    </ligand>
</feature>
<dbReference type="NCBIfam" id="TIGR00018">
    <property type="entry name" value="panC"/>
    <property type="match status" value="1"/>
</dbReference>
<evidence type="ECO:0000256" key="4">
    <source>
        <dbReference type="ARBA" id="ARBA00022655"/>
    </source>
</evidence>
<dbReference type="Gene3D" id="3.40.50.620">
    <property type="entry name" value="HUPs"/>
    <property type="match status" value="1"/>
</dbReference>
<protein>
    <recommendedName>
        <fullName evidence="8">Pantothenate synthetase</fullName>
        <shortName evidence="8">PS</shortName>
        <ecNumber evidence="8">6.3.2.1</ecNumber>
    </recommendedName>
    <alternativeName>
        <fullName evidence="8">Pantoate--beta-alanine ligase</fullName>
    </alternativeName>
    <alternativeName>
        <fullName evidence="8">Pantoate-activating enzyme</fullName>
    </alternativeName>
</protein>
<dbReference type="InterPro" id="IPR042176">
    <property type="entry name" value="Pantoate_ligase_C"/>
</dbReference>
<evidence type="ECO:0000256" key="7">
    <source>
        <dbReference type="ARBA" id="ARBA00048258"/>
    </source>
</evidence>
<keyword evidence="3 8" id="KW-0436">Ligase</keyword>
<feature type="binding site" evidence="8">
    <location>
        <position position="157"/>
    </location>
    <ligand>
        <name>(R)-pantoate</name>
        <dbReference type="ChEBI" id="CHEBI:15980"/>
    </ligand>
</feature>
<feature type="binding site" evidence="8">
    <location>
        <position position="65"/>
    </location>
    <ligand>
        <name>beta-alanine</name>
        <dbReference type="ChEBI" id="CHEBI:57966"/>
    </ligand>
</feature>
<sequence length="282" mass="29364">MTSPLPIVRTPAALRAQVRAWQLAGKRVAFVPTMGALHAGHLALVGKGLEQADVVAASIFVNPKQFGPGEDLDRYPRDEAGDAAKLAGAGCSLLYAPDVATMYPPGFASFVRVSGLPDLLCGRVRPGHFDGVATVVAKLLSAAGADVAVFGEKDWQQLAIIRRMAADLDIATRIIGCAIVRDADGLALSSRNAYLSADERARALALPRALVATRDAILAGMPVAAALAAGERRIKAAGFVRLDYLELVDGESLHSLGVAQPGARLMGAGVIGTTRLIDNIAL</sequence>
<dbReference type="EMBL" id="NOXT01000108">
    <property type="protein sequence ID" value="OYQ28738.1"/>
    <property type="molecule type" value="Genomic_DNA"/>
</dbReference>
<comment type="subcellular location">
    <subcellularLocation>
        <location evidence="8">Cytoplasm</location>
    </subcellularLocation>
</comment>
<dbReference type="GO" id="GO:0005524">
    <property type="term" value="F:ATP binding"/>
    <property type="evidence" value="ECO:0007669"/>
    <property type="project" value="UniProtKB-KW"/>
</dbReference>